<evidence type="ECO:0008006" key="4">
    <source>
        <dbReference type="Google" id="ProtNLM"/>
    </source>
</evidence>
<dbReference type="NCBIfam" id="TIGR00762">
    <property type="entry name" value="DegV"/>
    <property type="match status" value="1"/>
</dbReference>
<reference evidence="2 3" key="1">
    <citation type="submission" date="2015-07" db="EMBL/GenBank/DDBJ databases">
        <title>Genome sequence of Levilinea saccharolytica DSM 16555.</title>
        <authorList>
            <person name="Hemp J."/>
            <person name="Ward L.M."/>
            <person name="Pace L.A."/>
            <person name="Fischer W.W."/>
        </authorList>
    </citation>
    <scope>NUCLEOTIDE SEQUENCE [LARGE SCALE GENOMIC DNA]</scope>
    <source>
        <strain evidence="2 3">KIBI-1</strain>
    </source>
</reference>
<dbReference type="OrthoDB" id="9780660at2"/>
<dbReference type="GO" id="GO:0008289">
    <property type="term" value="F:lipid binding"/>
    <property type="evidence" value="ECO:0007669"/>
    <property type="project" value="UniProtKB-KW"/>
</dbReference>
<evidence type="ECO:0000313" key="3">
    <source>
        <dbReference type="Proteomes" id="UP000050501"/>
    </source>
</evidence>
<dbReference type="PANTHER" id="PTHR33434:SF2">
    <property type="entry name" value="FATTY ACID-BINDING PROTEIN TM_1468"/>
    <property type="match status" value="1"/>
</dbReference>
<dbReference type="InterPro" id="IPR050270">
    <property type="entry name" value="DegV_domain_contain"/>
</dbReference>
<dbReference type="Pfam" id="PF02645">
    <property type="entry name" value="DegV"/>
    <property type="match status" value="1"/>
</dbReference>
<sequence length="283" mass="30822">MVKIVTDTTSGLTLEQAAQLGIPFIPQIIVFGNENYRDDTEIDTKTLLTKLRASSSLPKTAAPPPALYNPIYQEAVEKGETVIVICPSAELSGTVRSATIAAQDFPGADIRVFDTRTIAGGLASMVLQANEWAKEGLDADTIMERLGQMSRRHHIYFLVDTLEYLYKGGRIGGAAALFGSILQVKPILTLRNGRAEPFESQRTKKRALARLMEIVAEKYPKSKPGYLSVMRGEAEEEAKALAEQFSTQLSIPNVPLYLMPPAILVHAGPGVLAVSFFAEEENA</sequence>
<keyword evidence="1" id="KW-0446">Lipid-binding</keyword>
<dbReference type="SUPFAM" id="SSF82549">
    <property type="entry name" value="DAK1/DegV-like"/>
    <property type="match status" value="1"/>
</dbReference>
<accession>A0A0P6YIW3</accession>
<organism evidence="2 3">
    <name type="scientific">Levilinea saccharolytica</name>
    <dbReference type="NCBI Taxonomy" id="229921"/>
    <lineage>
        <taxon>Bacteria</taxon>
        <taxon>Bacillati</taxon>
        <taxon>Chloroflexota</taxon>
        <taxon>Anaerolineae</taxon>
        <taxon>Anaerolineales</taxon>
        <taxon>Anaerolineaceae</taxon>
        <taxon>Levilinea</taxon>
    </lineage>
</organism>
<dbReference type="AlphaFoldDB" id="A0A0P6YIW3"/>
<dbReference type="STRING" id="229921.ADN01_06550"/>
<dbReference type="PANTHER" id="PTHR33434">
    <property type="entry name" value="DEGV DOMAIN-CONTAINING PROTEIN DR_1986-RELATED"/>
    <property type="match status" value="1"/>
</dbReference>
<dbReference type="Gene3D" id="3.40.50.10170">
    <property type="match status" value="1"/>
</dbReference>
<dbReference type="Gene3D" id="3.30.1180.10">
    <property type="match status" value="1"/>
</dbReference>
<dbReference type="InterPro" id="IPR043168">
    <property type="entry name" value="DegV_C"/>
</dbReference>
<gene>
    <name evidence="2" type="ORF">ADN01_06550</name>
</gene>
<evidence type="ECO:0000256" key="1">
    <source>
        <dbReference type="ARBA" id="ARBA00023121"/>
    </source>
</evidence>
<name>A0A0P6YIW3_9CHLR</name>
<dbReference type="RefSeq" id="WP_062418509.1">
    <property type="nucleotide sequence ID" value="NZ_DF967974.1"/>
</dbReference>
<keyword evidence="3" id="KW-1185">Reference proteome</keyword>
<proteinExistence type="predicted"/>
<protein>
    <recommendedName>
        <fullName evidence="4">DegV family protein</fullName>
    </recommendedName>
</protein>
<evidence type="ECO:0000313" key="2">
    <source>
        <dbReference type="EMBL" id="KPL85030.1"/>
    </source>
</evidence>
<dbReference type="PROSITE" id="PS51482">
    <property type="entry name" value="DEGV"/>
    <property type="match status" value="1"/>
</dbReference>
<dbReference type="EMBL" id="LGCM01000027">
    <property type="protein sequence ID" value="KPL85030.1"/>
    <property type="molecule type" value="Genomic_DNA"/>
</dbReference>
<dbReference type="InterPro" id="IPR003797">
    <property type="entry name" value="DegV"/>
</dbReference>
<dbReference type="PATRIC" id="fig|229921.5.peg.2198"/>
<comment type="caution">
    <text evidence="2">The sequence shown here is derived from an EMBL/GenBank/DDBJ whole genome shotgun (WGS) entry which is preliminary data.</text>
</comment>
<dbReference type="Proteomes" id="UP000050501">
    <property type="component" value="Unassembled WGS sequence"/>
</dbReference>